<organism evidence="2 3">
    <name type="scientific">Pristionchus pacificus</name>
    <name type="common">Parasitic nematode worm</name>
    <dbReference type="NCBI Taxonomy" id="54126"/>
    <lineage>
        <taxon>Eukaryota</taxon>
        <taxon>Metazoa</taxon>
        <taxon>Ecdysozoa</taxon>
        <taxon>Nematoda</taxon>
        <taxon>Chromadorea</taxon>
        <taxon>Rhabditida</taxon>
        <taxon>Rhabditina</taxon>
        <taxon>Diplogasteromorpha</taxon>
        <taxon>Diplogasteroidea</taxon>
        <taxon>Neodiplogasteridae</taxon>
        <taxon>Pristionchus</taxon>
    </lineage>
</organism>
<evidence type="ECO:0000313" key="2">
    <source>
        <dbReference type="EnsemblMetazoa" id="PPA37700.1"/>
    </source>
</evidence>
<reference evidence="2" key="2">
    <citation type="submission" date="2022-06" db="UniProtKB">
        <authorList>
            <consortium name="EnsemblMetazoa"/>
        </authorList>
    </citation>
    <scope>IDENTIFICATION</scope>
    <source>
        <strain evidence="2">PS312</strain>
    </source>
</reference>
<sequence>MKRMEESIMKNKKGHESFSNEHEMDEKEDEKHQKISLRWNLKNERIEGKTNEINRKFEVISTAKTKSFQG</sequence>
<evidence type="ECO:0000313" key="3">
    <source>
        <dbReference type="Proteomes" id="UP000005239"/>
    </source>
</evidence>
<feature type="region of interest" description="Disordered" evidence="1">
    <location>
        <begin position="1"/>
        <end position="34"/>
    </location>
</feature>
<evidence type="ECO:0000256" key="1">
    <source>
        <dbReference type="SAM" id="MobiDB-lite"/>
    </source>
</evidence>
<dbReference type="AlphaFoldDB" id="A0A2A6CRK5"/>
<keyword evidence="3" id="KW-1185">Reference proteome</keyword>
<feature type="compositionally biased region" description="Basic and acidic residues" evidence="1">
    <location>
        <begin position="1"/>
        <end position="33"/>
    </location>
</feature>
<accession>A0A2A6CRK5</accession>
<proteinExistence type="predicted"/>
<name>A0A2A6CRK5_PRIPA</name>
<accession>A0A8R1YQC1</accession>
<gene>
    <name evidence="2" type="primary">WBGene00276069</name>
</gene>
<dbReference type="EnsemblMetazoa" id="PPA37700.1">
    <property type="protein sequence ID" value="PPA37700.1"/>
    <property type="gene ID" value="WBGene00276069"/>
</dbReference>
<protein>
    <submittedName>
        <fullName evidence="2">Uncharacterized protein</fullName>
    </submittedName>
</protein>
<reference evidence="3" key="1">
    <citation type="journal article" date="2008" name="Nat. Genet.">
        <title>The Pristionchus pacificus genome provides a unique perspective on nematode lifestyle and parasitism.</title>
        <authorList>
            <person name="Dieterich C."/>
            <person name="Clifton S.W."/>
            <person name="Schuster L.N."/>
            <person name="Chinwalla A."/>
            <person name="Delehaunty K."/>
            <person name="Dinkelacker I."/>
            <person name="Fulton L."/>
            <person name="Fulton R."/>
            <person name="Godfrey J."/>
            <person name="Minx P."/>
            <person name="Mitreva M."/>
            <person name="Roeseler W."/>
            <person name="Tian H."/>
            <person name="Witte H."/>
            <person name="Yang S.P."/>
            <person name="Wilson R.K."/>
            <person name="Sommer R.J."/>
        </authorList>
    </citation>
    <scope>NUCLEOTIDE SEQUENCE [LARGE SCALE GENOMIC DNA]</scope>
    <source>
        <strain evidence="3">PS312</strain>
    </source>
</reference>
<dbReference type="Proteomes" id="UP000005239">
    <property type="component" value="Unassembled WGS sequence"/>
</dbReference>